<sequence length="67" mass="7256">MKFTRLALSIIGALLVVLGLIWIGQGSGAFPYPASSFTINQTPWIIRGAIAAIVGVVVIWGARWFLR</sequence>
<protein>
    <recommendedName>
        <fullName evidence="4">DUF3185 family protein</fullName>
    </recommendedName>
</protein>
<reference evidence="2 3" key="1">
    <citation type="submission" date="2019-09" db="EMBL/GenBank/DDBJ databases">
        <title>Genome sequencing of Ng87 strain.</title>
        <authorList>
            <person name="Karasev E.S."/>
            <person name="Andronov E."/>
        </authorList>
    </citation>
    <scope>NUCLEOTIDE SEQUENCE [LARGE SCALE GENOMIC DNA]</scope>
    <source>
        <strain evidence="2 3">Ng87</strain>
    </source>
</reference>
<feature type="transmembrane region" description="Helical" evidence="1">
    <location>
        <begin position="45"/>
        <end position="66"/>
    </location>
</feature>
<organism evidence="2 3">
    <name type="scientific">Neorhizobium galegae</name>
    <name type="common">Rhizobium galegae</name>
    <dbReference type="NCBI Taxonomy" id="399"/>
    <lineage>
        <taxon>Bacteria</taxon>
        <taxon>Pseudomonadati</taxon>
        <taxon>Pseudomonadota</taxon>
        <taxon>Alphaproteobacteria</taxon>
        <taxon>Hyphomicrobiales</taxon>
        <taxon>Rhizobiaceae</taxon>
        <taxon>Rhizobium/Agrobacterium group</taxon>
        <taxon>Neorhizobium</taxon>
    </lineage>
</organism>
<proteinExistence type="predicted"/>
<gene>
    <name evidence="2" type="ORF">F4V91_04835</name>
</gene>
<evidence type="ECO:0000313" key="3">
    <source>
        <dbReference type="Proteomes" id="UP000386575"/>
    </source>
</evidence>
<dbReference type="Proteomes" id="UP000386575">
    <property type="component" value="Unassembled WGS sequence"/>
</dbReference>
<evidence type="ECO:0000313" key="2">
    <source>
        <dbReference type="EMBL" id="KAB1085816.1"/>
    </source>
</evidence>
<accession>A0A6A1TNP4</accession>
<evidence type="ECO:0008006" key="4">
    <source>
        <dbReference type="Google" id="ProtNLM"/>
    </source>
</evidence>
<keyword evidence="1" id="KW-0472">Membrane</keyword>
<dbReference type="EMBL" id="VZUL01000002">
    <property type="protein sequence ID" value="KAB1085816.1"/>
    <property type="molecule type" value="Genomic_DNA"/>
</dbReference>
<keyword evidence="1" id="KW-1133">Transmembrane helix</keyword>
<name>A0A6A1TNP4_NEOGA</name>
<dbReference type="RefSeq" id="WP_151041479.1">
    <property type="nucleotide sequence ID" value="NZ_VZUL01000002.1"/>
</dbReference>
<comment type="caution">
    <text evidence="2">The sequence shown here is derived from an EMBL/GenBank/DDBJ whole genome shotgun (WGS) entry which is preliminary data.</text>
</comment>
<keyword evidence="1" id="KW-0812">Transmembrane</keyword>
<evidence type="ECO:0000256" key="1">
    <source>
        <dbReference type="SAM" id="Phobius"/>
    </source>
</evidence>
<dbReference type="AlphaFoldDB" id="A0A6A1TNP4"/>